<dbReference type="PANTHER" id="PTHR12526:SF630">
    <property type="entry name" value="GLYCOSYLTRANSFERASE"/>
    <property type="match status" value="1"/>
</dbReference>
<evidence type="ECO:0000259" key="2">
    <source>
        <dbReference type="Pfam" id="PF00534"/>
    </source>
</evidence>
<keyword evidence="1" id="KW-0812">Transmembrane</keyword>
<dbReference type="KEGG" id="rml:FF011L_28270"/>
<dbReference type="RefSeq" id="WP_246109916.1">
    <property type="nucleotide sequence ID" value="NZ_CP036262.1"/>
</dbReference>
<dbReference type="SUPFAM" id="SSF53756">
    <property type="entry name" value="UDP-Glycosyltransferase/glycogen phosphorylase"/>
    <property type="match status" value="1"/>
</dbReference>
<keyword evidence="4" id="KW-0328">Glycosyltransferase</keyword>
<dbReference type="GO" id="GO:0016757">
    <property type="term" value="F:glycosyltransferase activity"/>
    <property type="evidence" value="ECO:0007669"/>
    <property type="project" value="UniProtKB-KW"/>
</dbReference>
<dbReference type="Pfam" id="PF13439">
    <property type="entry name" value="Glyco_transf_4"/>
    <property type="match status" value="1"/>
</dbReference>
<dbReference type="EC" id="2.4.-.-" evidence="4"/>
<feature type="transmembrane region" description="Helical" evidence="1">
    <location>
        <begin position="21"/>
        <end position="43"/>
    </location>
</feature>
<dbReference type="InterPro" id="IPR001296">
    <property type="entry name" value="Glyco_trans_1"/>
</dbReference>
<feature type="domain" description="Glycosyl transferase family 1" evidence="2">
    <location>
        <begin position="200"/>
        <end position="366"/>
    </location>
</feature>
<dbReference type="InterPro" id="IPR028098">
    <property type="entry name" value="Glyco_trans_4-like_N"/>
</dbReference>
<dbReference type="AlphaFoldDB" id="A0A517MGN3"/>
<evidence type="ECO:0000313" key="4">
    <source>
        <dbReference type="EMBL" id="QDS94050.1"/>
    </source>
</evidence>
<evidence type="ECO:0000259" key="3">
    <source>
        <dbReference type="Pfam" id="PF13439"/>
    </source>
</evidence>
<name>A0A517MGN3_9BACT</name>
<accession>A0A517MGN3</accession>
<dbReference type="PANTHER" id="PTHR12526">
    <property type="entry name" value="GLYCOSYLTRANSFERASE"/>
    <property type="match status" value="1"/>
</dbReference>
<dbReference type="Pfam" id="PF00534">
    <property type="entry name" value="Glycos_transf_1"/>
    <property type="match status" value="1"/>
</dbReference>
<feature type="domain" description="Glycosyltransferase subfamily 4-like N-terminal" evidence="3">
    <location>
        <begin position="32"/>
        <end position="187"/>
    </location>
</feature>
<protein>
    <submittedName>
        <fullName evidence="4">Glycosyltransferase EpsF</fullName>
        <ecNumber evidence="4">2.4.-.-</ecNumber>
    </submittedName>
</protein>
<keyword evidence="4" id="KW-0808">Transferase</keyword>
<reference evidence="4 5" key="1">
    <citation type="submission" date="2019-02" db="EMBL/GenBank/DDBJ databases">
        <title>Deep-cultivation of Planctomycetes and their phenomic and genomic characterization uncovers novel biology.</title>
        <authorList>
            <person name="Wiegand S."/>
            <person name="Jogler M."/>
            <person name="Boedeker C."/>
            <person name="Pinto D."/>
            <person name="Vollmers J."/>
            <person name="Rivas-Marin E."/>
            <person name="Kohn T."/>
            <person name="Peeters S.H."/>
            <person name="Heuer A."/>
            <person name="Rast P."/>
            <person name="Oberbeckmann S."/>
            <person name="Bunk B."/>
            <person name="Jeske O."/>
            <person name="Meyerdierks A."/>
            <person name="Storesund J.E."/>
            <person name="Kallscheuer N."/>
            <person name="Luecker S."/>
            <person name="Lage O.M."/>
            <person name="Pohl T."/>
            <person name="Merkel B.J."/>
            <person name="Hornburger P."/>
            <person name="Mueller R.-W."/>
            <person name="Bruemmer F."/>
            <person name="Labrenz M."/>
            <person name="Spormann A.M."/>
            <person name="Op den Camp H."/>
            <person name="Overmann J."/>
            <person name="Amann R."/>
            <person name="Jetten M.S.M."/>
            <person name="Mascher T."/>
            <person name="Medema M.H."/>
            <person name="Devos D.P."/>
            <person name="Kaster A.-K."/>
            <person name="Ovreas L."/>
            <person name="Rohde M."/>
            <person name="Galperin M.Y."/>
            <person name="Jogler C."/>
        </authorList>
    </citation>
    <scope>NUCLEOTIDE SEQUENCE [LARGE SCALE GENOMIC DNA]</scope>
    <source>
        <strain evidence="4 5">FF011L</strain>
    </source>
</reference>
<keyword evidence="1" id="KW-1133">Transmembrane helix</keyword>
<proteinExistence type="predicted"/>
<dbReference type="Proteomes" id="UP000320672">
    <property type="component" value="Chromosome"/>
</dbReference>
<evidence type="ECO:0000313" key="5">
    <source>
        <dbReference type="Proteomes" id="UP000320672"/>
    </source>
</evidence>
<gene>
    <name evidence="4" type="primary">epsF_3</name>
    <name evidence="4" type="ORF">FF011L_28270</name>
</gene>
<keyword evidence="5" id="KW-1185">Reference proteome</keyword>
<keyword evidence="1" id="KW-0472">Membrane</keyword>
<sequence length="415" mass="45430">MLRRIPFWFRSSKRNNVDRPLKVLFVITSMPVGGAETLLVNLLDRLDAKRMVGEVVCLKEPGPLGQQISHRVPLHANLLHSKWDLGIVRRLGKLFKEREADAVITVGAGDKMFWGRLAAWFAGVPVIASALHSTGWPDGVGRLNRMLTPLTDGFIAVADSHGDFMRSHERFPADRVHVVRNGIDTDRFSRRATAEGSVDQSNIRKELGLAADTPLVGIVAALRSEKNHGMFLKVAKQVLETTPNAHFIIVGDGPMRPDIETEMAELQIQDRVHLLGTRHDTPQIVASLDVFLLTSHNEASPVSILEALACETPVVSNDVGSIAESVVHGETGYLVQNADVQVAAKYVSDLLADPDQRKQMGAAGRKLVLRSGSLQAMTDGYQNLVEKIYSDNTAVVKADANQLVAAPLRKQHPIS</sequence>
<dbReference type="EMBL" id="CP036262">
    <property type="protein sequence ID" value="QDS94050.1"/>
    <property type="molecule type" value="Genomic_DNA"/>
</dbReference>
<organism evidence="4 5">
    <name type="scientific">Roseimaritima multifibrata</name>
    <dbReference type="NCBI Taxonomy" id="1930274"/>
    <lineage>
        <taxon>Bacteria</taxon>
        <taxon>Pseudomonadati</taxon>
        <taxon>Planctomycetota</taxon>
        <taxon>Planctomycetia</taxon>
        <taxon>Pirellulales</taxon>
        <taxon>Pirellulaceae</taxon>
        <taxon>Roseimaritima</taxon>
    </lineage>
</organism>
<dbReference type="Gene3D" id="3.40.50.2000">
    <property type="entry name" value="Glycogen Phosphorylase B"/>
    <property type="match status" value="2"/>
</dbReference>
<evidence type="ECO:0000256" key="1">
    <source>
        <dbReference type="SAM" id="Phobius"/>
    </source>
</evidence>